<dbReference type="PANTHER" id="PTHR33154:SF33">
    <property type="entry name" value="TRANSCRIPTIONAL REPRESSOR SDPR"/>
    <property type="match status" value="1"/>
</dbReference>
<organism evidence="5 6">
    <name type="scientific">Cellulosimicrobium composti</name>
    <dbReference type="NCBI Taxonomy" id="2672572"/>
    <lineage>
        <taxon>Bacteria</taxon>
        <taxon>Bacillati</taxon>
        <taxon>Actinomycetota</taxon>
        <taxon>Actinomycetes</taxon>
        <taxon>Micrococcales</taxon>
        <taxon>Promicromonosporaceae</taxon>
        <taxon>Cellulosimicrobium</taxon>
    </lineage>
</organism>
<dbReference type="Pfam" id="PF01022">
    <property type="entry name" value="HTH_5"/>
    <property type="match status" value="1"/>
</dbReference>
<dbReference type="PANTHER" id="PTHR33154">
    <property type="entry name" value="TRANSCRIPTIONAL REGULATOR, ARSR FAMILY"/>
    <property type="match status" value="1"/>
</dbReference>
<dbReference type="AlphaFoldDB" id="A0A6N7ZM70"/>
<accession>A0A6N7ZM70</accession>
<evidence type="ECO:0000256" key="3">
    <source>
        <dbReference type="ARBA" id="ARBA00023163"/>
    </source>
</evidence>
<dbReference type="PRINTS" id="PR00778">
    <property type="entry name" value="HTHARSR"/>
</dbReference>
<dbReference type="Gene3D" id="1.10.10.10">
    <property type="entry name" value="Winged helix-like DNA-binding domain superfamily/Winged helix DNA-binding domain"/>
    <property type="match status" value="1"/>
</dbReference>
<evidence type="ECO:0000259" key="4">
    <source>
        <dbReference type="PROSITE" id="PS50987"/>
    </source>
</evidence>
<dbReference type="InterPro" id="IPR036390">
    <property type="entry name" value="WH_DNA-bd_sf"/>
</dbReference>
<keyword evidence="2" id="KW-0238">DNA-binding</keyword>
<name>A0A6N7ZM70_9MICO</name>
<dbReference type="GO" id="GO:0003677">
    <property type="term" value="F:DNA binding"/>
    <property type="evidence" value="ECO:0007669"/>
    <property type="project" value="UniProtKB-KW"/>
</dbReference>
<sequence length="130" mass="13999">MTMMPGVVPRPVDRQIDVVATAVYAELFHALSEPTRLAIVQHLAIGEHRVRDLVEHMGLAQSTVSGHLGCLRECGLVTVRVEGRSSWFSLSEPELLAGLLVGAERLLGATGEKVRLCTHLVHPETSGEGA</sequence>
<feature type="domain" description="HTH arsR-type" evidence="4">
    <location>
        <begin position="16"/>
        <end position="110"/>
    </location>
</feature>
<dbReference type="EMBL" id="WMKA01000042">
    <property type="protein sequence ID" value="MTG90248.1"/>
    <property type="molecule type" value="Genomic_DNA"/>
</dbReference>
<dbReference type="NCBIfam" id="NF033788">
    <property type="entry name" value="HTH_metalloreg"/>
    <property type="match status" value="1"/>
</dbReference>
<proteinExistence type="predicted"/>
<evidence type="ECO:0000256" key="2">
    <source>
        <dbReference type="ARBA" id="ARBA00023125"/>
    </source>
</evidence>
<dbReference type="GO" id="GO:0003700">
    <property type="term" value="F:DNA-binding transcription factor activity"/>
    <property type="evidence" value="ECO:0007669"/>
    <property type="project" value="InterPro"/>
</dbReference>
<gene>
    <name evidence="5" type="ORF">GJV82_15060</name>
</gene>
<evidence type="ECO:0000256" key="1">
    <source>
        <dbReference type="ARBA" id="ARBA00023015"/>
    </source>
</evidence>
<dbReference type="PROSITE" id="PS50987">
    <property type="entry name" value="HTH_ARSR_2"/>
    <property type="match status" value="1"/>
</dbReference>
<dbReference type="InterPro" id="IPR051081">
    <property type="entry name" value="HTH_MetalResp_TranReg"/>
</dbReference>
<dbReference type="Proteomes" id="UP000440668">
    <property type="component" value="Unassembled WGS sequence"/>
</dbReference>
<dbReference type="SUPFAM" id="SSF46785">
    <property type="entry name" value="Winged helix' DNA-binding domain"/>
    <property type="match status" value="1"/>
</dbReference>
<dbReference type="InterPro" id="IPR011991">
    <property type="entry name" value="ArsR-like_HTH"/>
</dbReference>
<keyword evidence="3" id="KW-0804">Transcription</keyword>
<dbReference type="InterPro" id="IPR001845">
    <property type="entry name" value="HTH_ArsR_DNA-bd_dom"/>
</dbReference>
<dbReference type="CDD" id="cd00090">
    <property type="entry name" value="HTH_ARSR"/>
    <property type="match status" value="1"/>
</dbReference>
<reference evidence="5 6" key="1">
    <citation type="submission" date="2019-11" db="EMBL/GenBank/DDBJ databases">
        <title>Cellulosimicrobium composti sp. nov. isolated from a compost.</title>
        <authorList>
            <person name="Yang Y."/>
        </authorList>
    </citation>
    <scope>NUCLEOTIDE SEQUENCE [LARGE SCALE GENOMIC DNA]</scope>
    <source>
        <strain evidence="5 6">BIT-GX5</strain>
    </source>
</reference>
<evidence type="ECO:0000313" key="6">
    <source>
        <dbReference type="Proteomes" id="UP000440668"/>
    </source>
</evidence>
<evidence type="ECO:0000313" key="5">
    <source>
        <dbReference type="EMBL" id="MTG90248.1"/>
    </source>
</evidence>
<keyword evidence="1" id="KW-0805">Transcription regulation</keyword>
<protein>
    <submittedName>
        <fullName evidence="5">Metalloregulator ArsR/SmtB family transcription factor</fullName>
    </submittedName>
</protein>
<dbReference type="InterPro" id="IPR036388">
    <property type="entry name" value="WH-like_DNA-bd_sf"/>
</dbReference>
<dbReference type="SMART" id="SM00418">
    <property type="entry name" value="HTH_ARSR"/>
    <property type="match status" value="1"/>
</dbReference>
<comment type="caution">
    <text evidence="5">The sequence shown here is derived from an EMBL/GenBank/DDBJ whole genome shotgun (WGS) entry which is preliminary data.</text>
</comment>